<dbReference type="AlphaFoldDB" id="A0A3P7TXL2"/>
<reference evidence="1 2" key="1">
    <citation type="submission" date="2018-11" db="EMBL/GenBank/DDBJ databases">
        <authorList>
            <consortium name="Pathogen Informatics"/>
        </authorList>
    </citation>
    <scope>NUCLEOTIDE SEQUENCE [LARGE SCALE GENOMIC DNA]</scope>
    <source>
        <strain evidence="1 2">MHpl1</strain>
    </source>
</reference>
<organism evidence="1 2">
    <name type="scientific">Haemonchus placei</name>
    <name type="common">Barber's pole worm</name>
    <dbReference type="NCBI Taxonomy" id="6290"/>
    <lineage>
        <taxon>Eukaryota</taxon>
        <taxon>Metazoa</taxon>
        <taxon>Ecdysozoa</taxon>
        <taxon>Nematoda</taxon>
        <taxon>Chromadorea</taxon>
        <taxon>Rhabditida</taxon>
        <taxon>Rhabditina</taxon>
        <taxon>Rhabditomorpha</taxon>
        <taxon>Strongyloidea</taxon>
        <taxon>Trichostrongylidae</taxon>
        <taxon>Haemonchus</taxon>
    </lineage>
</organism>
<accession>A0A3P7TXL2</accession>
<keyword evidence="2" id="KW-1185">Reference proteome</keyword>
<dbReference type="Proteomes" id="UP000268014">
    <property type="component" value="Unassembled WGS sequence"/>
</dbReference>
<name>A0A3P7TXL2_HAEPC</name>
<gene>
    <name evidence="1" type="ORF">HPLM_LOCUS5873</name>
</gene>
<sequence length="94" mass="11068">MCIAIRTKNIVDLRDTFRKNLLEQHIGIWRNMQLLESIIESNTMKSVCCMYELSTVSHVKIASYYANDCDYVDFFWNGIALVHLNAWMIDVSFR</sequence>
<protein>
    <submittedName>
        <fullName evidence="1">Uncharacterized protein</fullName>
    </submittedName>
</protein>
<proteinExistence type="predicted"/>
<evidence type="ECO:0000313" key="1">
    <source>
        <dbReference type="EMBL" id="VDO27340.1"/>
    </source>
</evidence>
<evidence type="ECO:0000313" key="2">
    <source>
        <dbReference type="Proteomes" id="UP000268014"/>
    </source>
</evidence>
<dbReference type="EMBL" id="UZAF01016402">
    <property type="protein sequence ID" value="VDO27340.1"/>
    <property type="molecule type" value="Genomic_DNA"/>
</dbReference>